<feature type="transmembrane region" description="Helical" evidence="1">
    <location>
        <begin position="85"/>
        <end position="118"/>
    </location>
</feature>
<evidence type="ECO:0000313" key="3">
    <source>
        <dbReference type="EMBL" id="KAA2235771.1"/>
    </source>
</evidence>
<evidence type="ECO:0000313" key="4">
    <source>
        <dbReference type="Proteomes" id="UP000323142"/>
    </source>
</evidence>
<dbReference type="OrthoDB" id="7347328at2"/>
<reference evidence="3 4" key="1">
    <citation type="submission" date="2019-09" db="EMBL/GenBank/DDBJ databases">
        <title>Salinarimonas rosea gen. nov., sp. nov., a new member of the a-2 subgroup of the Proteobacteria.</title>
        <authorList>
            <person name="Liu J."/>
        </authorList>
    </citation>
    <scope>NUCLEOTIDE SEQUENCE [LARGE SCALE GENOMIC DNA]</scope>
    <source>
        <strain evidence="3 4">BN140002</strain>
    </source>
</reference>
<keyword evidence="4" id="KW-1185">Reference proteome</keyword>
<name>A0A5B2V9T3_9HYPH</name>
<feature type="transmembrane region" description="Helical" evidence="1">
    <location>
        <begin position="130"/>
        <end position="154"/>
    </location>
</feature>
<feature type="transmembrane region" description="Helical" evidence="1">
    <location>
        <begin position="47"/>
        <end position="65"/>
    </location>
</feature>
<sequence length="160" mass="16984">MDRMRIALPEAFIGLGTLAFAGLVLWQTEQIPVSPLYAKVGPRVLPYITTGGIALLGALLLWRGLRGGWQPEEEKEVAPDWRAVAVLTVALVANVTLIGPLGFSLASTILFVLVAYAFGDRHVVRNAGIGLVLALLAYFGFARTLGVNIGAGFLENLLGG</sequence>
<dbReference type="AlphaFoldDB" id="A0A5B2V9T3"/>
<dbReference type="RefSeq" id="WP_149820184.1">
    <property type="nucleotide sequence ID" value="NZ_VUOA01000033.1"/>
</dbReference>
<dbReference type="EMBL" id="VUOA01000033">
    <property type="protein sequence ID" value="KAA2235771.1"/>
    <property type="molecule type" value="Genomic_DNA"/>
</dbReference>
<comment type="caution">
    <text evidence="3">The sequence shown here is derived from an EMBL/GenBank/DDBJ whole genome shotgun (WGS) entry which is preliminary data.</text>
</comment>
<keyword evidence="1" id="KW-0812">Transmembrane</keyword>
<accession>A0A5B2V9T3</accession>
<evidence type="ECO:0000256" key="1">
    <source>
        <dbReference type="SAM" id="Phobius"/>
    </source>
</evidence>
<proteinExistence type="predicted"/>
<keyword evidence="1" id="KW-1133">Transmembrane helix</keyword>
<dbReference type="InterPro" id="IPR009936">
    <property type="entry name" value="DUF1468"/>
</dbReference>
<evidence type="ECO:0000259" key="2">
    <source>
        <dbReference type="Pfam" id="PF07331"/>
    </source>
</evidence>
<organism evidence="3 4">
    <name type="scientific">Salinarimonas soli</name>
    <dbReference type="NCBI Taxonomy" id="1638099"/>
    <lineage>
        <taxon>Bacteria</taxon>
        <taxon>Pseudomonadati</taxon>
        <taxon>Pseudomonadota</taxon>
        <taxon>Alphaproteobacteria</taxon>
        <taxon>Hyphomicrobiales</taxon>
        <taxon>Salinarimonadaceae</taxon>
        <taxon>Salinarimonas</taxon>
    </lineage>
</organism>
<feature type="domain" description="DUF1468" evidence="2">
    <location>
        <begin position="13"/>
        <end position="148"/>
    </location>
</feature>
<gene>
    <name evidence="3" type="ORF">F0L46_18280</name>
</gene>
<feature type="transmembrane region" description="Helical" evidence="1">
    <location>
        <begin position="6"/>
        <end position="26"/>
    </location>
</feature>
<dbReference type="Pfam" id="PF07331">
    <property type="entry name" value="TctB"/>
    <property type="match status" value="1"/>
</dbReference>
<protein>
    <submittedName>
        <fullName evidence="3">Tripartite tricarboxylate transporter TctB family protein</fullName>
    </submittedName>
</protein>
<dbReference type="Proteomes" id="UP000323142">
    <property type="component" value="Unassembled WGS sequence"/>
</dbReference>
<reference evidence="3 4" key="2">
    <citation type="submission" date="2019-09" db="EMBL/GenBank/DDBJ databases">
        <authorList>
            <person name="Jin C."/>
        </authorList>
    </citation>
    <scope>NUCLEOTIDE SEQUENCE [LARGE SCALE GENOMIC DNA]</scope>
    <source>
        <strain evidence="3 4">BN140002</strain>
    </source>
</reference>
<keyword evidence="1" id="KW-0472">Membrane</keyword>